<evidence type="ECO:0000256" key="1">
    <source>
        <dbReference type="SAM" id="MobiDB-lite"/>
    </source>
</evidence>
<protein>
    <submittedName>
        <fullName evidence="3 4">Uncharacterized protein</fullName>
    </submittedName>
</protein>
<name>A0A5S6Q9D8_TRIMR</name>
<reference evidence="2" key="1">
    <citation type="submission" date="2013-11" db="EMBL/GenBank/DDBJ databases">
        <authorList>
            <person name="Aslett M."/>
        </authorList>
    </citation>
    <scope>NUCLEOTIDE SEQUENCE [LARGE SCALE GENOMIC DNA]</scope>
    <source>
        <strain evidence="2">Edinburgh</strain>
    </source>
</reference>
<organism evidence="2 4">
    <name type="scientific">Trichuris muris</name>
    <name type="common">Mouse whipworm</name>
    <dbReference type="NCBI Taxonomy" id="70415"/>
    <lineage>
        <taxon>Eukaryota</taxon>
        <taxon>Metazoa</taxon>
        <taxon>Ecdysozoa</taxon>
        <taxon>Nematoda</taxon>
        <taxon>Enoplea</taxon>
        <taxon>Dorylaimia</taxon>
        <taxon>Trichinellida</taxon>
        <taxon>Trichuridae</taxon>
        <taxon>Trichuris</taxon>
    </lineage>
</organism>
<dbReference type="Proteomes" id="UP000046395">
    <property type="component" value="Unassembled WGS sequence"/>
</dbReference>
<reference evidence="2" key="2">
    <citation type="submission" date="2014-03" db="EMBL/GenBank/DDBJ databases">
        <title>The whipworm genome and dual-species transcriptomics of an intimate host-pathogen interaction.</title>
        <authorList>
            <person name="Foth B.J."/>
            <person name="Tsai I.J."/>
            <person name="Reid A.J."/>
            <person name="Bancroft A.J."/>
            <person name="Nichol S."/>
            <person name="Tracey A."/>
            <person name="Holroyd N."/>
            <person name="Cotton J.A."/>
            <person name="Stanley E.J."/>
            <person name="Zarowiecki M."/>
            <person name="Liu J.Z."/>
            <person name="Huckvale T."/>
            <person name="Cooper P.J."/>
            <person name="Grencis R.K."/>
            <person name="Berriman M."/>
        </authorList>
    </citation>
    <scope>NUCLEOTIDE SEQUENCE [LARGE SCALE GENOMIC DNA]</scope>
    <source>
        <strain evidence="2">Edinburgh</strain>
    </source>
</reference>
<dbReference type="WBParaSite" id="TMUE_1000003572.1">
    <property type="protein sequence ID" value="TMUE_1000003572.1"/>
    <property type="gene ID" value="WBGene00289386"/>
</dbReference>
<feature type="compositionally biased region" description="Acidic residues" evidence="1">
    <location>
        <begin position="132"/>
        <end position="147"/>
    </location>
</feature>
<dbReference type="AlphaFoldDB" id="A0A5S6Q9D8"/>
<evidence type="ECO:0000313" key="4">
    <source>
        <dbReference type="WBParaSite" id="TMUE_1000003572.1"/>
    </source>
</evidence>
<dbReference type="WBParaSite" id="TMUE_0000001397.1">
    <property type="protein sequence ID" value="TMUE_0000001397.1"/>
    <property type="gene ID" value="WBGene00297293"/>
</dbReference>
<keyword evidence="2" id="KW-1185">Reference proteome</keyword>
<reference evidence="3 4" key="3">
    <citation type="submission" date="2019-12" db="UniProtKB">
        <authorList>
            <consortium name="WormBaseParasite"/>
        </authorList>
    </citation>
    <scope>IDENTIFICATION</scope>
</reference>
<sequence length="160" mass="18777">MREMKKNRERKMPSYYFNARVLCKAISRAYVDPNWIRIEPRYRRSAAPTIPTALELWEHRRDLTRTFYFKTFRQYIGVTGTGYCHNREDDSKPCNCSTVLIDGRTGLVTSYPLKKSDAELTGRGPCKYYSDEKEDMPDFSERDDEDGSTTSRSITEQDRT</sequence>
<feature type="region of interest" description="Disordered" evidence="1">
    <location>
        <begin position="120"/>
        <end position="160"/>
    </location>
</feature>
<evidence type="ECO:0000313" key="3">
    <source>
        <dbReference type="WBParaSite" id="TMUE_0000001397.1"/>
    </source>
</evidence>
<evidence type="ECO:0000313" key="2">
    <source>
        <dbReference type="Proteomes" id="UP000046395"/>
    </source>
</evidence>
<accession>A0A5S6Q9D8</accession>
<proteinExistence type="predicted"/>